<reference evidence="2" key="1">
    <citation type="submission" date="2016-10" db="EMBL/GenBank/DDBJ databases">
        <authorList>
            <person name="Varghese N."/>
            <person name="Submissions S."/>
        </authorList>
    </citation>
    <scope>NUCLEOTIDE SEQUENCE [LARGE SCALE GENOMIC DNA]</scope>
    <source>
        <strain evidence="2">Nm44</strain>
    </source>
</reference>
<evidence type="ECO:0000313" key="2">
    <source>
        <dbReference type="Proteomes" id="UP000183287"/>
    </source>
</evidence>
<name>A0A1I4Q7W1_9PROT</name>
<protein>
    <submittedName>
        <fullName evidence="1">Uncharacterized protein</fullName>
    </submittedName>
</protein>
<dbReference type="EMBL" id="FOUB01000025">
    <property type="protein sequence ID" value="SFM36127.1"/>
    <property type="molecule type" value="Genomic_DNA"/>
</dbReference>
<keyword evidence="2" id="KW-1185">Reference proteome</keyword>
<proteinExistence type="predicted"/>
<accession>A0A1I4Q7W1</accession>
<sequence length="234" mass="25751">MKKITQIFMLLSLISGEAFGLSIVYRGQSCQDSMSDPLTNQTTLNNLIESRFEVIEDNGNGMFRLRLTGGLAVFVVRRNCSAADPECTTQIHGCVDIGNGIGDEVITENKNQPVAPDVSTVVTPKQSNEAIGYFNGQQLVISIHSLHALSNQKGAINSEDNTFSSSWVNPISNTLIFKYIPETSSFKLEQIIQKKGTVFSTGNTTPTDKYLAEIITMEEGIPLYNFDIPVDYKI</sequence>
<dbReference type="OrthoDB" id="8545835at2"/>
<dbReference type="Proteomes" id="UP000183287">
    <property type="component" value="Unassembled WGS sequence"/>
</dbReference>
<organism evidence="1 2">
    <name type="scientific">Nitrosomonas communis</name>
    <dbReference type="NCBI Taxonomy" id="44574"/>
    <lineage>
        <taxon>Bacteria</taxon>
        <taxon>Pseudomonadati</taxon>
        <taxon>Pseudomonadota</taxon>
        <taxon>Betaproteobacteria</taxon>
        <taxon>Nitrosomonadales</taxon>
        <taxon>Nitrosomonadaceae</taxon>
        <taxon>Nitrosomonas</taxon>
    </lineage>
</organism>
<evidence type="ECO:0000313" key="1">
    <source>
        <dbReference type="EMBL" id="SFM36127.1"/>
    </source>
</evidence>
<dbReference type="RefSeq" id="WP_074905525.1">
    <property type="nucleotide sequence ID" value="NZ_FOUB01000025.1"/>
</dbReference>
<gene>
    <name evidence="1" type="ORF">SAMN05421863_102522</name>
</gene>
<dbReference type="AlphaFoldDB" id="A0A1I4Q7W1"/>